<keyword evidence="1" id="KW-0812">Transmembrane</keyword>
<sequence>MIHLITGLIGRFLVRRVMLGYLVALYQNVTINIFLFIVYY</sequence>
<evidence type="ECO:0000313" key="2">
    <source>
        <dbReference type="EMBL" id="ARQ96044.1"/>
    </source>
</evidence>
<feature type="transmembrane region" description="Helical" evidence="1">
    <location>
        <begin position="21"/>
        <end position="39"/>
    </location>
</feature>
<evidence type="ECO:0000313" key="3">
    <source>
        <dbReference type="Proteomes" id="UP000225347"/>
    </source>
</evidence>
<reference evidence="2 3" key="1">
    <citation type="submission" date="2017-03" db="EMBL/GenBank/DDBJ databases">
        <title>Efficacy of two virulent bacteriophages, qdsa001 and qdsa002, against Staphylococcus aureus biofilms and their genome analysis.</title>
        <authorList>
            <person name="Lv X."/>
            <person name="Wang J."/>
            <person name="Lin H."/>
        </authorList>
    </citation>
    <scope>NUCLEOTIDE SEQUENCE [LARGE SCALE GENOMIC DNA]</scope>
</reference>
<accession>A0A1X9SIZ6</accession>
<protein>
    <submittedName>
        <fullName evidence="2">Uncharacterized protein</fullName>
    </submittedName>
</protein>
<keyword evidence="1" id="KW-0472">Membrane</keyword>
<keyword evidence="1" id="KW-1133">Transmembrane helix</keyword>
<name>A0A1X9SIZ6_9CAUD</name>
<proteinExistence type="predicted"/>
<dbReference type="Proteomes" id="UP000225347">
    <property type="component" value="Segment"/>
</dbReference>
<evidence type="ECO:0000256" key="1">
    <source>
        <dbReference type="SAM" id="Phobius"/>
    </source>
</evidence>
<organism evidence="2 3">
    <name type="scientific">Staphylococcus phage qdsa002</name>
    <dbReference type="NCBI Taxonomy" id="1970746"/>
    <lineage>
        <taxon>Viruses</taxon>
        <taxon>Duplodnaviria</taxon>
        <taxon>Heunggongvirae</taxon>
        <taxon>Uroviricota</taxon>
        <taxon>Caudoviricetes</taxon>
        <taxon>Herelleviridae</taxon>
        <taxon>Twortvirinae</taxon>
        <taxon>Kayvirus</taxon>
        <taxon>Kayvirus G15</taxon>
    </lineage>
</organism>
<gene>
    <name evidence="2" type="ORF">qdsa002_87</name>
</gene>
<dbReference type="EMBL" id="KY779849">
    <property type="protein sequence ID" value="ARQ96044.1"/>
    <property type="molecule type" value="Genomic_DNA"/>
</dbReference>